<organism evidence="1 2">
    <name type="scientific">Agrobacterium salinitolerans</name>
    <dbReference type="NCBI Taxonomy" id="1183413"/>
    <lineage>
        <taxon>Bacteria</taxon>
        <taxon>Pseudomonadati</taxon>
        <taxon>Pseudomonadota</taxon>
        <taxon>Alphaproteobacteria</taxon>
        <taxon>Hyphomicrobiales</taxon>
        <taxon>Rhizobiaceae</taxon>
        <taxon>Rhizobium/Agrobacterium group</taxon>
        <taxon>Agrobacterium</taxon>
    </lineage>
</organism>
<reference evidence="1" key="1">
    <citation type="submission" date="2022-10" db="EMBL/GenBank/DDBJ databases">
        <title>Complete genome sequence of Agrobacterium salinitolerans CFBP5507.</title>
        <authorList>
            <person name="Tchabashvili S."/>
            <person name="Yen H.-C."/>
            <person name="Haryono M."/>
            <person name="Lin Y.-C."/>
            <person name="Lai E.-M."/>
            <person name="Kuo C.-H."/>
        </authorList>
    </citation>
    <scope>NUCLEOTIDE SEQUENCE</scope>
    <source>
        <strain evidence="1">CFBP5507</strain>
    </source>
</reference>
<dbReference type="EMBL" id="CP109968">
    <property type="protein sequence ID" value="UYZ08593.1"/>
    <property type="molecule type" value="Genomic_DNA"/>
</dbReference>
<name>A0A4Z1RD37_9HYPH</name>
<proteinExistence type="predicted"/>
<accession>A0A4Z1RD37</accession>
<evidence type="ECO:0000313" key="1">
    <source>
        <dbReference type="EMBL" id="UYZ08593.1"/>
    </source>
</evidence>
<sequence length="92" mass="10480">MLSQVTIKISQNGQSRDIWFLFDSEHQNLFDFNEALAEDGTVYGFRIESEAAGHGRRRETNRYECIIARDTIVSVIPAQYELILAENAAGDR</sequence>
<dbReference type="Proteomes" id="UP000298735">
    <property type="component" value="Chromosome Circular"/>
</dbReference>
<evidence type="ECO:0000313" key="2">
    <source>
        <dbReference type="Proteomes" id="UP000298735"/>
    </source>
</evidence>
<gene>
    <name evidence="1" type="ORF">CFBP5507_06210</name>
</gene>
<protein>
    <submittedName>
        <fullName evidence="1">Uncharacterized protein</fullName>
    </submittedName>
</protein>
<dbReference type="AlphaFoldDB" id="A0A4Z1RD37"/>
<dbReference type="KEGG" id="asal:CFBP5507_06210"/>
<dbReference type="RefSeq" id="WP_112402870.1">
    <property type="nucleotide sequence ID" value="NZ_CP109968.1"/>
</dbReference>